<evidence type="ECO:0000313" key="1">
    <source>
        <dbReference type="EMBL" id="NYH82094.1"/>
    </source>
</evidence>
<evidence type="ECO:0000313" key="4">
    <source>
        <dbReference type="Proteomes" id="UP000533017"/>
    </source>
</evidence>
<protein>
    <submittedName>
        <fullName evidence="2">Uncharacterized protein</fullName>
    </submittedName>
</protein>
<name>A0A1I3AEA2_9ACTN</name>
<reference evidence="2 3" key="1">
    <citation type="submission" date="2016-10" db="EMBL/GenBank/DDBJ databases">
        <authorList>
            <person name="de Groot N.N."/>
        </authorList>
    </citation>
    <scope>NUCLEOTIDE SEQUENCE [LARGE SCALE GENOMIC DNA]</scope>
    <source>
        <strain evidence="2 3">CPCC 202808</strain>
    </source>
</reference>
<dbReference type="Proteomes" id="UP000199052">
    <property type="component" value="Unassembled WGS sequence"/>
</dbReference>
<sequence length="54" mass="5661">MPPEGQGGGEKLRHAAPTMEIQIPVTCRCGSDHGNAGGSGCGRFWLYTVSRVTS</sequence>
<dbReference type="AlphaFoldDB" id="A0A1I3AEA2"/>
<dbReference type="Proteomes" id="UP000533017">
    <property type="component" value="Unassembled WGS sequence"/>
</dbReference>
<dbReference type="EMBL" id="FOOI01000019">
    <property type="protein sequence ID" value="SFH48437.1"/>
    <property type="molecule type" value="Genomic_DNA"/>
</dbReference>
<proteinExistence type="predicted"/>
<evidence type="ECO:0000313" key="2">
    <source>
        <dbReference type="EMBL" id="SFH48437.1"/>
    </source>
</evidence>
<evidence type="ECO:0000313" key="3">
    <source>
        <dbReference type="Proteomes" id="UP000199052"/>
    </source>
</evidence>
<organism evidence="2 3">
    <name type="scientific">Actinopolymorpha cephalotaxi</name>
    <dbReference type="NCBI Taxonomy" id="504797"/>
    <lineage>
        <taxon>Bacteria</taxon>
        <taxon>Bacillati</taxon>
        <taxon>Actinomycetota</taxon>
        <taxon>Actinomycetes</taxon>
        <taxon>Propionibacteriales</taxon>
        <taxon>Actinopolymorphaceae</taxon>
        <taxon>Actinopolymorpha</taxon>
    </lineage>
</organism>
<reference evidence="1 4" key="2">
    <citation type="submission" date="2020-07" db="EMBL/GenBank/DDBJ databases">
        <title>Sequencing the genomes of 1000 actinobacteria strains.</title>
        <authorList>
            <person name="Klenk H.-P."/>
        </authorList>
    </citation>
    <scope>NUCLEOTIDE SEQUENCE [LARGE SCALE GENOMIC DNA]</scope>
    <source>
        <strain evidence="1 4">DSM 45117</strain>
    </source>
</reference>
<dbReference type="EMBL" id="JACBZA010000001">
    <property type="protein sequence ID" value="NYH82094.1"/>
    <property type="molecule type" value="Genomic_DNA"/>
</dbReference>
<gene>
    <name evidence="1" type="ORF">FHR37_000945</name>
    <name evidence="2" type="ORF">SAMN05421678_1192</name>
</gene>
<keyword evidence="4" id="KW-1185">Reference proteome</keyword>
<accession>A0A1I3AEA2</accession>